<reference evidence="2 3" key="1">
    <citation type="journal article" date="2012" name="Genome Biol.">
        <title>The genome of the polar eukaryotic microalga coccomyxa subellipsoidea reveals traits of cold adaptation.</title>
        <authorList>
            <person name="Blanc G."/>
            <person name="Agarkova I."/>
            <person name="Grimwood J."/>
            <person name="Kuo A."/>
            <person name="Brueggeman A."/>
            <person name="Dunigan D."/>
            <person name="Gurnon J."/>
            <person name="Ladunga I."/>
            <person name="Lindquist E."/>
            <person name="Lucas S."/>
            <person name="Pangilinan J."/>
            <person name="Proschold T."/>
            <person name="Salamov A."/>
            <person name="Schmutz J."/>
            <person name="Weeks D."/>
            <person name="Yamada T."/>
            <person name="Claverie J.M."/>
            <person name="Grigoriev I."/>
            <person name="Van Etten J."/>
            <person name="Lomsadze A."/>
            <person name="Borodovsky M."/>
        </authorList>
    </citation>
    <scope>NUCLEOTIDE SEQUENCE [LARGE SCALE GENOMIC DNA]</scope>
    <source>
        <strain evidence="2 3">C-169</strain>
    </source>
</reference>
<keyword evidence="3" id="KW-1185">Reference proteome</keyword>
<dbReference type="AlphaFoldDB" id="I0YQ93"/>
<dbReference type="Proteomes" id="UP000007264">
    <property type="component" value="Unassembled WGS sequence"/>
</dbReference>
<evidence type="ECO:0000313" key="3">
    <source>
        <dbReference type="Proteomes" id="UP000007264"/>
    </source>
</evidence>
<gene>
    <name evidence="2" type="ORF">COCSUDRAFT_67422</name>
</gene>
<evidence type="ECO:0000256" key="1">
    <source>
        <dbReference type="SAM" id="SignalP"/>
    </source>
</evidence>
<dbReference type="EMBL" id="AGSI01000015">
    <property type="protein sequence ID" value="EIE20562.1"/>
    <property type="molecule type" value="Genomic_DNA"/>
</dbReference>
<comment type="caution">
    <text evidence="2">The sequence shown here is derived from an EMBL/GenBank/DDBJ whole genome shotgun (WGS) entry which is preliminary data.</text>
</comment>
<keyword evidence="1" id="KW-0732">Signal</keyword>
<evidence type="ECO:0000313" key="2">
    <source>
        <dbReference type="EMBL" id="EIE20562.1"/>
    </source>
</evidence>
<proteinExistence type="predicted"/>
<organism evidence="2 3">
    <name type="scientific">Coccomyxa subellipsoidea (strain C-169)</name>
    <name type="common">Green microalga</name>
    <dbReference type="NCBI Taxonomy" id="574566"/>
    <lineage>
        <taxon>Eukaryota</taxon>
        <taxon>Viridiplantae</taxon>
        <taxon>Chlorophyta</taxon>
        <taxon>core chlorophytes</taxon>
        <taxon>Trebouxiophyceae</taxon>
        <taxon>Trebouxiophyceae incertae sedis</taxon>
        <taxon>Coccomyxaceae</taxon>
        <taxon>Coccomyxa</taxon>
        <taxon>Coccomyxa subellipsoidea</taxon>
    </lineage>
</organism>
<name>I0YQ93_COCSC</name>
<accession>I0YQ93</accession>
<feature type="signal peptide" evidence="1">
    <location>
        <begin position="1"/>
        <end position="20"/>
    </location>
</feature>
<dbReference type="GeneID" id="17038538"/>
<protein>
    <submittedName>
        <fullName evidence="2">Uncharacterized protein</fullName>
    </submittedName>
</protein>
<dbReference type="RefSeq" id="XP_005645106.1">
    <property type="nucleotide sequence ID" value="XM_005645049.1"/>
</dbReference>
<feature type="chain" id="PRO_5003636301" evidence="1">
    <location>
        <begin position="21"/>
        <end position="119"/>
    </location>
</feature>
<sequence length="119" mass="11794">MARISIMVLFCLGALATIEARHLLLNTAAYSADDSLPGPNSSYQATGGSAAASNNLPPIQLPSLSQLKAFFDALPGGNIFEAALGPALAPAPATDLASAPVGAAMAPSAIAVDTTGTQT</sequence>
<dbReference type="KEGG" id="csl:COCSUDRAFT_67422"/>
<dbReference type="OrthoDB" id="10577219at2759"/>